<dbReference type="InterPro" id="IPR036291">
    <property type="entry name" value="NAD(P)-bd_dom_sf"/>
</dbReference>
<keyword evidence="11" id="KW-1185">Reference proteome</keyword>
<keyword evidence="5" id="KW-0805">Transcription regulation</keyword>
<evidence type="ECO:0000256" key="6">
    <source>
        <dbReference type="ARBA" id="ARBA00023163"/>
    </source>
</evidence>
<dbReference type="Gene3D" id="3.40.50.720">
    <property type="entry name" value="NAD(P)-binding Rossmann-like Domain"/>
    <property type="match status" value="1"/>
</dbReference>
<dbReference type="SUPFAM" id="SSF51735">
    <property type="entry name" value="NAD(P)-binding Rossmann-fold domains"/>
    <property type="match status" value="1"/>
</dbReference>
<keyword evidence="6" id="KW-0804">Transcription</keyword>
<proteinExistence type="inferred from homology"/>
<dbReference type="InterPro" id="IPR013708">
    <property type="entry name" value="Shikimate_DH-bd_N"/>
</dbReference>
<feature type="domain" description="Quinate/shikimate 5-dehydrogenase/glutamyl-tRNA reductase" evidence="7">
    <location>
        <begin position="577"/>
        <end position="620"/>
    </location>
</feature>
<comment type="caution">
    <text evidence="10">The sequence shown here is derived from an EMBL/GenBank/DDBJ whole genome shotgun (WGS) entry which is preliminary data.</text>
</comment>
<reference evidence="10" key="1">
    <citation type="journal article" date="2020" name="Stud. Mycol.">
        <title>101 Dothideomycetes genomes: a test case for predicting lifestyles and emergence of pathogens.</title>
        <authorList>
            <person name="Haridas S."/>
            <person name="Albert R."/>
            <person name="Binder M."/>
            <person name="Bloem J."/>
            <person name="Labutti K."/>
            <person name="Salamov A."/>
            <person name="Andreopoulos B."/>
            <person name="Baker S."/>
            <person name="Barry K."/>
            <person name="Bills G."/>
            <person name="Bluhm B."/>
            <person name="Cannon C."/>
            <person name="Castanera R."/>
            <person name="Culley D."/>
            <person name="Daum C."/>
            <person name="Ezra D."/>
            <person name="Gonzalez J."/>
            <person name="Henrissat B."/>
            <person name="Kuo A."/>
            <person name="Liang C."/>
            <person name="Lipzen A."/>
            <person name="Lutzoni F."/>
            <person name="Magnuson J."/>
            <person name="Mondo S."/>
            <person name="Nolan M."/>
            <person name="Ohm R."/>
            <person name="Pangilinan J."/>
            <person name="Park H.-J."/>
            <person name="Ramirez L."/>
            <person name="Alfaro M."/>
            <person name="Sun H."/>
            <person name="Tritt A."/>
            <person name="Yoshinaga Y."/>
            <person name="Zwiers L.-H."/>
            <person name="Turgeon B."/>
            <person name="Goodwin S."/>
            <person name="Spatafora J."/>
            <person name="Crous P."/>
            <person name="Grigoriev I."/>
        </authorList>
    </citation>
    <scope>NUCLEOTIDE SEQUENCE</scope>
    <source>
        <strain evidence="10">CBS 133067</strain>
    </source>
</reference>
<gene>
    <name evidence="10" type="ORF">NA57DRAFT_57094</name>
</gene>
<keyword evidence="4" id="KW-0672">Quinate metabolism</keyword>
<evidence type="ECO:0000313" key="10">
    <source>
        <dbReference type="EMBL" id="KAF2097919.1"/>
    </source>
</evidence>
<evidence type="ECO:0008006" key="12">
    <source>
        <dbReference type="Google" id="ProtNLM"/>
    </source>
</evidence>
<dbReference type="Pfam" id="PF01487">
    <property type="entry name" value="DHquinase_I"/>
    <property type="match status" value="1"/>
</dbReference>
<dbReference type="PANTHER" id="PTHR21090:SF27">
    <property type="entry name" value="QUINATE REPRESSOR PROTEIN"/>
    <property type="match status" value="1"/>
</dbReference>
<dbReference type="InterPro" id="IPR006151">
    <property type="entry name" value="Shikm_DH/Glu-tRNA_Rdtase"/>
</dbReference>
<dbReference type="InterPro" id="IPR013785">
    <property type="entry name" value="Aldolase_TIM"/>
</dbReference>
<dbReference type="InterPro" id="IPR001381">
    <property type="entry name" value="DHquinase_I"/>
</dbReference>
<dbReference type="Pfam" id="PF08501">
    <property type="entry name" value="Shikimate_dh_N"/>
    <property type="match status" value="1"/>
</dbReference>
<evidence type="ECO:0000259" key="9">
    <source>
        <dbReference type="Pfam" id="PF18317"/>
    </source>
</evidence>
<dbReference type="CDD" id="cd01065">
    <property type="entry name" value="NAD_bind_Shikimate_DH"/>
    <property type="match status" value="1"/>
</dbReference>
<evidence type="ECO:0000259" key="8">
    <source>
        <dbReference type="Pfam" id="PF08501"/>
    </source>
</evidence>
<dbReference type="Proteomes" id="UP000799772">
    <property type="component" value="Unassembled WGS sequence"/>
</dbReference>
<dbReference type="EMBL" id="ML978127">
    <property type="protein sequence ID" value="KAF2097919.1"/>
    <property type="molecule type" value="Genomic_DNA"/>
</dbReference>
<feature type="domain" description="SDH C-terminal" evidence="9">
    <location>
        <begin position="724"/>
        <end position="754"/>
    </location>
</feature>
<dbReference type="InterPro" id="IPR041121">
    <property type="entry name" value="SDH_C"/>
</dbReference>
<evidence type="ECO:0000259" key="7">
    <source>
        <dbReference type="Pfam" id="PF01488"/>
    </source>
</evidence>
<dbReference type="SUPFAM" id="SSF53223">
    <property type="entry name" value="Aminoacid dehydrogenase-like, N-terminal domain"/>
    <property type="match status" value="1"/>
</dbReference>
<protein>
    <recommendedName>
        <fullName evidence="12">Quinate repressor protein</fullName>
    </recommendedName>
</protein>
<dbReference type="SUPFAM" id="SSF51569">
    <property type="entry name" value="Aldolase"/>
    <property type="match status" value="1"/>
</dbReference>
<dbReference type="GO" id="GO:0003866">
    <property type="term" value="F:3-phosphoshikimate 1-carboxyvinyltransferase activity"/>
    <property type="evidence" value="ECO:0007669"/>
    <property type="project" value="TreeGrafter"/>
</dbReference>
<dbReference type="Pfam" id="PF18317">
    <property type="entry name" value="SDH_C"/>
    <property type="match status" value="1"/>
</dbReference>
<feature type="domain" description="Shikimate dehydrogenase substrate binding N-terminal" evidence="8">
    <location>
        <begin position="439"/>
        <end position="519"/>
    </location>
</feature>
<sequence length="780" mass="87520">MASTVFQRRLIETQFAFQEATGHSSAAYRKLHGPLQHQQKQLEVLTDVLHKNERGCIIICGTEATDRSCQSLLRDYCKSHPVVHVLRDEESVCNYLKTLERRKVRELMRVSKTVFRSCANYEFFNLSDGKQEVVETSGDARRLSDNRFHTPFLTLKKAERHFLKFMALVTAGNILSTLEAAYPLSNTRVELRPFTYAVSVGFSELELLSGTVDIEQLESGSDAFELCIDETRDDVDLSPSPEICVISRVFAEVRRNTIVPIIYHVDRSRSKDQSAGYQYMELVHHGLRLAPEFVTVDLHLNDAEIQCIVDAKGSVKIIGDMTCLEEAAEWDDAWWVDTYERAVRLGCDVVRLRRPGVRLEDNFAVQRLRDKVNGLDGSAVPVTAFNTGRHGKTSLVFNPTLTSVRHESLPRMSEPSVTARECTEALSKCFVYDPMNFYIFGASVSYSLSPAMHNAGYELCGLPHTYRTNQTPTLNDLHDLVTDPHFGGVSVTLPFKIEIIALTHSLSRHAKAIGAVNTLIPVRELAADGTIPDELSLLKERNRAGPVKALYGENTDWIGIRACIRRGLSPVNAVRPQSTALVVGAGGMARAAVYALLQLGVRNIFIHNRTLANAERLAEYNQQLVSGPSERRIDRDFKDVRLHVLESREAPWPSAYRQPTIVVSCIPTHSVGDSPAPPKFTMPAQWLKSPTGGVVLEVAYKTLHTPLLEQIRAEVDRGWVAMDGLDLLPEQGFAQFELFTGRRAPRRLMREQVLRQYRDSGVQDTDLIQSRLALIDEQEP</sequence>
<name>A0A9P4IBV6_9PEZI</name>
<dbReference type="GO" id="GO:0003855">
    <property type="term" value="F:3-dehydroquinate dehydratase activity"/>
    <property type="evidence" value="ECO:0007669"/>
    <property type="project" value="InterPro"/>
</dbReference>
<dbReference type="GO" id="GO:0009423">
    <property type="term" value="P:chorismate biosynthetic process"/>
    <property type="evidence" value="ECO:0007669"/>
    <property type="project" value="TreeGrafter"/>
</dbReference>
<dbReference type="Gene3D" id="3.40.50.10860">
    <property type="entry name" value="Leucine Dehydrogenase, chain A, domain 1"/>
    <property type="match status" value="1"/>
</dbReference>
<evidence type="ECO:0000256" key="3">
    <source>
        <dbReference type="ARBA" id="ARBA00022491"/>
    </source>
</evidence>
<evidence type="ECO:0000256" key="4">
    <source>
        <dbReference type="ARBA" id="ARBA00022911"/>
    </source>
</evidence>
<dbReference type="Gene3D" id="3.20.20.70">
    <property type="entry name" value="Aldolase class I"/>
    <property type="match status" value="1"/>
</dbReference>
<dbReference type="PANTHER" id="PTHR21090">
    <property type="entry name" value="AROM/DEHYDROQUINATE SYNTHASE"/>
    <property type="match status" value="1"/>
</dbReference>
<dbReference type="Pfam" id="PF01488">
    <property type="entry name" value="Shikimate_DH"/>
    <property type="match status" value="1"/>
</dbReference>
<dbReference type="AlphaFoldDB" id="A0A9P4IBV6"/>
<dbReference type="InterPro" id="IPR046346">
    <property type="entry name" value="Aminoacid_DH-like_N_sf"/>
</dbReference>
<evidence type="ECO:0000256" key="1">
    <source>
        <dbReference type="ARBA" id="ARBA00006477"/>
    </source>
</evidence>
<dbReference type="FunFam" id="3.40.50.720:FF:000386">
    <property type="entry name" value="Quinate repressor protein"/>
    <property type="match status" value="1"/>
</dbReference>
<evidence type="ECO:0000256" key="5">
    <source>
        <dbReference type="ARBA" id="ARBA00023015"/>
    </source>
</evidence>
<evidence type="ECO:0000313" key="11">
    <source>
        <dbReference type="Proteomes" id="UP000799772"/>
    </source>
</evidence>
<keyword evidence="3" id="KW-0678">Repressor</keyword>
<accession>A0A9P4IBV6</accession>
<dbReference type="CDD" id="cd00502">
    <property type="entry name" value="DHQase_I"/>
    <property type="match status" value="1"/>
</dbReference>
<dbReference type="FunFam" id="3.40.50.10860:FF:000019">
    <property type="entry name" value="Quinate pathway repressor protein QutR"/>
    <property type="match status" value="1"/>
</dbReference>
<comment type="similarity">
    <text evidence="1">In the 2nd section; belongs to the type-I 3-dehydroquinase family.</text>
</comment>
<evidence type="ECO:0000256" key="2">
    <source>
        <dbReference type="ARBA" id="ARBA00009349"/>
    </source>
</evidence>
<organism evidence="10 11">
    <name type="scientific">Rhizodiscina lignyota</name>
    <dbReference type="NCBI Taxonomy" id="1504668"/>
    <lineage>
        <taxon>Eukaryota</taxon>
        <taxon>Fungi</taxon>
        <taxon>Dikarya</taxon>
        <taxon>Ascomycota</taxon>
        <taxon>Pezizomycotina</taxon>
        <taxon>Dothideomycetes</taxon>
        <taxon>Pleosporomycetidae</taxon>
        <taxon>Aulographales</taxon>
        <taxon>Rhizodiscinaceae</taxon>
        <taxon>Rhizodiscina</taxon>
    </lineage>
</organism>
<dbReference type="GO" id="GO:0004764">
    <property type="term" value="F:shikimate 3-dehydrogenase (NADP+) activity"/>
    <property type="evidence" value="ECO:0007669"/>
    <property type="project" value="InterPro"/>
</dbReference>
<comment type="similarity">
    <text evidence="2">In the N-terminal section; belongs to the shikimate kinase family.</text>
</comment>
<dbReference type="OrthoDB" id="4415835at2759"/>